<dbReference type="PANTHER" id="PTHR42760:SF133">
    <property type="entry name" value="3-OXOACYL-[ACYL-CARRIER-PROTEIN] REDUCTASE"/>
    <property type="match status" value="1"/>
</dbReference>
<dbReference type="EMBL" id="CP031223">
    <property type="protein sequence ID" value="QFF98108.1"/>
    <property type="molecule type" value="Genomic_DNA"/>
</dbReference>
<dbReference type="Pfam" id="PF13561">
    <property type="entry name" value="adh_short_C2"/>
    <property type="match status" value="1"/>
</dbReference>
<accession>A0A5J6SJU4</accession>
<dbReference type="Gene3D" id="3.40.50.720">
    <property type="entry name" value="NAD(P)-binding Rossmann-like Domain"/>
    <property type="match status" value="1"/>
</dbReference>
<protein>
    <submittedName>
        <fullName evidence="3">SDR family NAD(P)-dependent oxidoreductase</fullName>
    </submittedName>
</protein>
<dbReference type="OrthoDB" id="9803333at2"/>
<keyword evidence="4" id="KW-1185">Reference proteome</keyword>
<dbReference type="RefSeq" id="WP_151699052.1">
    <property type="nucleotide sequence ID" value="NZ_CP031223.1"/>
</dbReference>
<dbReference type="KEGG" id="psyo:PB01_04345"/>
<dbReference type="PRINTS" id="PR00080">
    <property type="entry name" value="SDRFAMILY"/>
</dbReference>
<dbReference type="PANTHER" id="PTHR42760">
    <property type="entry name" value="SHORT-CHAIN DEHYDROGENASES/REDUCTASES FAMILY MEMBER"/>
    <property type="match status" value="1"/>
</dbReference>
<dbReference type="InterPro" id="IPR002347">
    <property type="entry name" value="SDR_fam"/>
</dbReference>
<sequence length="273" mass="29697">MLFESVNSLQSTLFEDKLAIVTGAANGIGNAICEAFIKHGCNVVALDLLEEKLKENKRKIDTFIANNNLKNKFTILSADLTDEDAVKSAVFEVIKEYETINILVNTAGGVARQIHKPIEEIHKDEWVKVIDINLTSTFLMTKAVASNMKNNKSGRIINISSGAGRSTSLTGIQAYASAKAAQIGFTRQMAQELGQFGITVNNVAPGFVLSNPSTQKQWDAMSEIEQNALIQKISLKRLGKAEDIAYPVLFFASEYAGYISGQTISADGGLQLF</sequence>
<dbReference type="AlphaFoldDB" id="A0A5J6SJU4"/>
<comment type="similarity">
    <text evidence="1">Belongs to the short-chain dehydrogenases/reductases (SDR) family.</text>
</comment>
<evidence type="ECO:0000256" key="1">
    <source>
        <dbReference type="ARBA" id="ARBA00006484"/>
    </source>
</evidence>
<dbReference type="FunFam" id="3.40.50.720:FF:000084">
    <property type="entry name" value="Short-chain dehydrogenase reductase"/>
    <property type="match status" value="1"/>
</dbReference>
<name>A0A5J6SJU4_9BACI</name>
<dbReference type="PRINTS" id="PR00081">
    <property type="entry name" value="GDHRDH"/>
</dbReference>
<dbReference type="InterPro" id="IPR036291">
    <property type="entry name" value="NAD(P)-bd_dom_sf"/>
</dbReference>
<evidence type="ECO:0000256" key="2">
    <source>
        <dbReference type="ARBA" id="ARBA00023002"/>
    </source>
</evidence>
<keyword evidence="2" id="KW-0560">Oxidoreductase</keyword>
<dbReference type="GO" id="GO:0016616">
    <property type="term" value="F:oxidoreductase activity, acting on the CH-OH group of donors, NAD or NADP as acceptor"/>
    <property type="evidence" value="ECO:0007669"/>
    <property type="project" value="TreeGrafter"/>
</dbReference>
<reference evidence="3 4" key="1">
    <citation type="submission" date="2018-07" db="EMBL/GenBank/DDBJ databases">
        <title>Complete genome sequence of Psychrobacillus sp. PB01, isolated from iceberg, and comparative genome analysis of Psychrobacillus strains.</title>
        <authorList>
            <person name="Lee P.C."/>
        </authorList>
    </citation>
    <scope>NUCLEOTIDE SEQUENCE [LARGE SCALE GENOMIC DNA]</scope>
    <source>
        <strain evidence="3 4">PB01</strain>
    </source>
</reference>
<dbReference type="SUPFAM" id="SSF51735">
    <property type="entry name" value="NAD(P)-binding Rossmann-fold domains"/>
    <property type="match status" value="1"/>
</dbReference>
<evidence type="ECO:0000313" key="4">
    <source>
        <dbReference type="Proteomes" id="UP000325517"/>
    </source>
</evidence>
<gene>
    <name evidence="3" type="ORF">PB01_04345</name>
</gene>
<dbReference type="GO" id="GO:0008206">
    <property type="term" value="P:bile acid metabolic process"/>
    <property type="evidence" value="ECO:0007669"/>
    <property type="project" value="UniProtKB-ARBA"/>
</dbReference>
<organism evidence="3 4">
    <name type="scientific">Psychrobacillus glaciei</name>
    <dbReference type="NCBI Taxonomy" id="2283160"/>
    <lineage>
        <taxon>Bacteria</taxon>
        <taxon>Bacillati</taxon>
        <taxon>Bacillota</taxon>
        <taxon>Bacilli</taxon>
        <taxon>Bacillales</taxon>
        <taxon>Bacillaceae</taxon>
        <taxon>Psychrobacillus</taxon>
    </lineage>
</organism>
<evidence type="ECO:0000313" key="3">
    <source>
        <dbReference type="EMBL" id="QFF98108.1"/>
    </source>
</evidence>
<dbReference type="Proteomes" id="UP000325517">
    <property type="component" value="Chromosome"/>
</dbReference>
<proteinExistence type="inferred from homology"/>